<protein>
    <submittedName>
        <fullName evidence="1">Uncharacterized protein</fullName>
    </submittedName>
</protein>
<comment type="caution">
    <text evidence="1">The sequence shown here is derived from an EMBL/GenBank/DDBJ whole genome shotgun (WGS) entry which is preliminary data.</text>
</comment>
<dbReference type="PROSITE" id="PS51257">
    <property type="entry name" value="PROKAR_LIPOPROTEIN"/>
    <property type="match status" value="1"/>
</dbReference>
<dbReference type="AlphaFoldDB" id="A0A7C9NBC1"/>
<organism evidence="1">
    <name type="scientific">Muribaculaceae bacterium Z82</name>
    <dbReference type="NCBI Taxonomy" id="2304548"/>
    <lineage>
        <taxon>Bacteria</taxon>
        <taxon>Pseudomonadati</taxon>
        <taxon>Bacteroidota</taxon>
        <taxon>Bacteroidia</taxon>
        <taxon>Bacteroidales</taxon>
        <taxon>Muribaculaceae</taxon>
    </lineage>
</organism>
<reference evidence="1" key="1">
    <citation type="submission" date="2018-08" db="EMBL/GenBank/DDBJ databases">
        <title>Murine metabolic-syndrome-specific gut microbial biobank.</title>
        <authorList>
            <person name="Liu C."/>
        </authorList>
    </citation>
    <scope>NUCLEOTIDE SEQUENCE [LARGE SCALE GENOMIC DNA]</scope>
    <source>
        <strain evidence="1">Z82</strain>
    </source>
</reference>
<dbReference type="EMBL" id="QWKH01000003">
    <property type="protein sequence ID" value="NBI33628.1"/>
    <property type="molecule type" value="Genomic_DNA"/>
</dbReference>
<name>A0A7C9NBC1_9BACT</name>
<gene>
    <name evidence="1" type="ORF">D1639_00960</name>
</gene>
<sequence length="173" mass="17584">MKKVLALFLGLIGALVLACVAVIAVPSLDDLLDDSPLAGIVEAVDDLKSGFENAVGGAKDGAVNAAIDASGIKTRVQSALDSNVDRIAEATGIPADTVQSAVSAINVEDWQATTLPDSAAETGSFSGSAMGVDGTVTLYDDPGYVTVEAYGQEITFAIPPDAQDYLAYASMLG</sequence>
<proteinExistence type="predicted"/>
<accession>A0A7C9NBC1</accession>
<evidence type="ECO:0000313" key="1">
    <source>
        <dbReference type="EMBL" id="NBI33628.1"/>
    </source>
</evidence>